<accession>A0A5E4CSC8</accession>
<proteinExistence type="predicted"/>
<organism evidence="1 2">
    <name type="scientific">Marmota monax</name>
    <name type="common">Woodchuck</name>
    <dbReference type="NCBI Taxonomy" id="9995"/>
    <lineage>
        <taxon>Eukaryota</taxon>
        <taxon>Metazoa</taxon>
        <taxon>Chordata</taxon>
        <taxon>Craniata</taxon>
        <taxon>Vertebrata</taxon>
        <taxon>Euteleostomi</taxon>
        <taxon>Mammalia</taxon>
        <taxon>Eutheria</taxon>
        <taxon>Euarchontoglires</taxon>
        <taxon>Glires</taxon>
        <taxon>Rodentia</taxon>
        <taxon>Sciuromorpha</taxon>
        <taxon>Sciuridae</taxon>
        <taxon>Xerinae</taxon>
        <taxon>Marmotini</taxon>
        <taxon>Marmota</taxon>
    </lineage>
</organism>
<dbReference type="EMBL" id="CABDUW010001932">
    <property type="protein sequence ID" value="VTJ84713.1"/>
    <property type="molecule type" value="Genomic_DNA"/>
</dbReference>
<protein>
    <submittedName>
        <fullName evidence="1">Uncharacterized protein</fullName>
    </submittedName>
</protein>
<name>A0A5E4CSC8_MARMO</name>
<dbReference type="Proteomes" id="UP000335636">
    <property type="component" value="Unassembled WGS sequence"/>
</dbReference>
<feature type="non-terminal residue" evidence="1">
    <location>
        <position position="82"/>
    </location>
</feature>
<gene>
    <name evidence="1" type="ORF">MONAX_5E029664</name>
</gene>
<reference evidence="1" key="1">
    <citation type="submission" date="2019-04" db="EMBL/GenBank/DDBJ databases">
        <authorList>
            <person name="Alioto T."/>
            <person name="Alioto T."/>
        </authorList>
    </citation>
    <scope>NUCLEOTIDE SEQUENCE [LARGE SCALE GENOMIC DNA]</scope>
</reference>
<sequence length="82" mass="9506">NNTEMPSTNEKSVIEALADFYEKSPICGETKSELERISNDQNKKSLFREEITYVTSFGHQLIGITWRSFQNLVGRPQPWIKQ</sequence>
<dbReference type="AlphaFoldDB" id="A0A5E4CSC8"/>
<evidence type="ECO:0000313" key="2">
    <source>
        <dbReference type="Proteomes" id="UP000335636"/>
    </source>
</evidence>
<keyword evidence="2" id="KW-1185">Reference proteome</keyword>
<evidence type="ECO:0000313" key="1">
    <source>
        <dbReference type="EMBL" id="VTJ84713.1"/>
    </source>
</evidence>
<feature type="non-terminal residue" evidence="1">
    <location>
        <position position="1"/>
    </location>
</feature>
<comment type="caution">
    <text evidence="1">The sequence shown here is derived from an EMBL/GenBank/DDBJ whole genome shotgun (WGS) entry which is preliminary data.</text>
</comment>